<dbReference type="InterPro" id="IPR025943">
    <property type="entry name" value="Sigma_54_int_dom_ATP-bd_2"/>
</dbReference>
<organism evidence="9 10">
    <name type="scientific">Desulfonema limicola</name>
    <dbReference type="NCBI Taxonomy" id="45656"/>
    <lineage>
        <taxon>Bacteria</taxon>
        <taxon>Pseudomonadati</taxon>
        <taxon>Thermodesulfobacteriota</taxon>
        <taxon>Desulfobacteria</taxon>
        <taxon>Desulfobacterales</taxon>
        <taxon>Desulfococcaceae</taxon>
        <taxon>Desulfonema</taxon>
    </lineage>
</organism>
<dbReference type="InterPro" id="IPR009057">
    <property type="entry name" value="Homeodomain-like_sf"/>
</dbReference>
<dbReference type="InterPro" id="IPR000014">
    <property type="entry name" value="PAS"/>
</dbReference>
<dbReference type="Pfam" id="PF25601">
    <property type="entry name" value="AAA_lid_14"/>
    <property type="match status" value="1"/>
</dbReference>
<dbReference type="PANTHER" id="PTHR32071">
    <property type="entry name" value="TRANSCRIPTIONAL REGULATORY PROTEIN"/>
    <property type="match status" value="1"/>
</dbReference>
<dbReference type="InterPro" id="IPR025662">
    <property type="entry name" value="Sigma_54_int_dom_ATP-bd_1"/>
</dbReference>
<dbReference type="GO" id="GO:0043565">
    <property type="term" value="F:sequence-specific DNA binding"/>
    <property type="evidence" value="ECO:0007669"/>
    <property type="project" value="InterPro"/>
</dbReference>
<keyword evidence="1" id="KW-0547">Nucleotide-binding</keyword>
<evidence type="ECO:0000313" key="9">
    <source>
        <dbReference type="EMBL" id="QTA78230.1"/>
    </source>
</evidence>
<dbReference type="SUPFAM" id="SSF52540">
    <property type="entry name" value="P-loop containing nucleoside triphosphate hydrolases"/>
    <property type="match status" value="1"/>
</dbReference>
<feature type="domain" description="PAS" evidence="8">
    <location>
        <begin position="10"/>
        <end position="62"/>
    </location>
</feature>
<evidence type="ECO:0000313" key="10">
    <source>
        <dbReference type="Proteomes" id="UP000663720"/>
    </source>
</evidence>
<dbReference type="PROSITE" id="PS00676">
    <property type="entry name" value="SIGMA54_INTERACT_2"/>
    <property type="match status" value="1"/>
</dbReference>
<keyword evidence="2" id="KW-0067">ATP-binding</keyword>
<dbReference type="EMBL" id="CP061799">
    <property type="protein sequence ID" value="QTA78230.1"/>
    <property type="molecule type" value="Genomic_DNA"/>
</dbReference>
<dbReference type="InterPro" id="IPR025944">
    <property type="entry name" value="Sigma_54_int_dom_CS"/>
</dbReference>
<dbReference type="PRINTS" id="PR01590">
    <property type="entry name" value="HTHFIS"/>
</dbReference>
<dbReference type="CDD" id="cd00130">
    <property type="entry name" value="PAS"/>
    <property type="match status" value="1"/>
</dbReference>
<keyword evidence="5" id="KW-0010">Activator</keyword>
<protein>
    <submittedName>
        <fullName evidence="9">Diguanylate cyclase</fullName>
    </submittedName>
</protein>
<keyword evidence="10" id="KW-1185">Reference proteome</keyword>
<dbReference type="Gene3D" id="1.10.8.60">
    <property type="match status" value="1"/>
</dbReference>
<dbReference type="PROSITE" id="PS00688">
    <property type="entry name" value="SIGMA54_INTERACT_3"/>
    <property type="match status" value="1"/>
</dbReference>
<dbReference type="RefSeq" id="WP_207690117.1">
    <property type="nucleotide sequence ID" value="NZ_CP061799.1"/>
</dbReference>
<dbReference type="SUPFAM" id="SSF46689">
    <property type="entry name" value="Homeodomain-like"/>
    <property type="match status" value="1"/>
</dbReference>
<evidence type="ECO:0000259" key="8">
    <source>
        <dbReference type="PROSITE" id="PS50112"/>
    </source>
</evidence>
<dbReference type="FunFam" id="3.40.50.300:FF:000006">
    <property type="entry name" value="DNA-binding transcriptional regulator NtrC"/>
    <property type="match status" value="1"/>
</dbReference>
<dbReference type="SMART" id="SM00091">
    <property type="entry name" value="PAS"/>
    <property type="match status" value="1"/>
</dbReference>
<dbReference type="InterPro" id="IPR027417">
    <property type="entry name" value="P-loop_NTPase"/>
</dbReference>
<dbReference type="InterPro" id="IPR002197">
    <property type="entry name" value="HTH_Fis"/>
</dbReference>
<feature type="domain" description="Sigma-54 factor interaction" evidence="7">
    <location>
        <begin position="151"/>
        <end position="380"/>
    </location>
</feature>
<evidence type="ECO:0000256" key="1">
    <source>
        <dbReference type="ARBA" id="ARBA00022741"/>
    </source>
</evidence>
<dbReference type="FunFam" id="1.10.8.60:FF:000014">
    <property type="entry name" value="DNA-binding transcriptional regulator NtrC"/>
    <property type="match status" value="1"/>
</dbReference>
<dbReference type="SMART" id="SM00382">
    <property type="entry name" value="AAA"/>
    <property type="match status" value="1"/>
</dbReference>
<gene>
    <name evidence="9" type="ORF">dnl_04490</name>
</gene>
<evidence type="ECO:0000256" key="2">
    <source>
        <dbReference type="ARBA" id="ARBA00022840"/>
    </source>
</evidence>
<keyword evidence="6" id="KW-0804">Transcription</keyword>
<dbReference type="PROSITE" id="PS50045">
    <property type="entry name" value="SIGMA54_INTERACT_4"/>
    <property type="match status" value="1"/>
</dbReference>
<proteinExistence type="predicted"/>
<dbReference type="Pfam" id="PF00158">
    <property type="entry name" value="Sigma54_activat"/>
    <property type="match status" value="1"/>
</dbReference>
<dbReference type="Pfam" id="PF02954">
    <property type="entry name" value="HTH_8"/>
    <property type="match status" value="1"/>
</dbReference>
<sequence length="467" mass="53115">MSESLNTLLNNRLVQLLLESIGDGVFTLNPEGFITSWNCSMEKISGYSAGEIIGKRCSILEFSQCFGKQCPVSPLECGILKYGRVDPLECFFKHKDNHIVPVIKNAKIIRENNEIAGIVETVTDMTELKKAKLKIEEAFRQMKEYYKFGNLIGRSHVMQQVFSAIKAAASSEATVLIQGESGTGKELVAGAIHFNSERKNKPMITVNCSALPESLLESELFGHVKGAFTGAVRDREGRFEEADGGSIFLDEIGEISPLIQVKLLRVIQEREIERVGESKKRKVNMRIITATNKDLYELVKKGLFREDLYYRLKVFPVYLPPFRKRREDIPILASHFIDIFNKKTGKNIQGISQEVMRILMDYNWPGNVRELENAIEHAFVLCSNNKIDLFDLPVEIRQFKFNTDTQESCSLVPKKKSGKFVLSKEILLGLLFECNWNKAEAARRMGLSRAAIWKYMKKWDIPNKKPS</sequence>
<dbReference type="PROSITE" id="PS50112">
    <property type="entry name" value="PAS"/>
    <property type="match status" value="1"/>
</dbReference>
<dbReference type="Proteomes" id="UP000663720">
    <property type="component" value="Chromosome"/>
</dbReference>
<dbReference type="CDD" id="cd00009">
    <property type="entry name" value="AAA"/>
    <property type="match status" value="1"/>
</dbReference>
<evidence type="ECO:0000256" key="5">
    <source>
        <dbReference type="ARBA" id="ARBA00023159"/>
    </source>
</evidence>
<reference evidence="9" key="1">
    <citation type="journal article" date="2021" name="Microb. Physiol.">
        <title>Proteogenomic Insights into the Physiology of Marine, Sulfate-Reducing, Filamentous Desulfonema limicola and Desulfonema magnum.</title>
        <authorList>
            <person name="Schnaars V."/>
            <person name="Wohlbrand L."/>
            <person name="Scheve S."/>
            <person name="Hinrichs C."/>
            <person name="Reinhardt R."/>
            <person name="Rabus R."/>
        </authorList>
    </citation>
    <scope>NUCLEOTIDE SEQUENCE</scope>
    <source>
        <strain evidence="9">5ac10</strain>
    </source>
</reference>
<dbReference type="NCBIfam" id="TIGR00229">
    <property type="entry name" value="sensory_box"/>
    <property type="match status" value="1"/>
</dbReference>
<accession>A0A975B3Q3</accession>
<dbReference type="Gene3D" id="3.40.50.300">
    <property type="entry name" value="P-loop containing nucleotide triphosphate hydrolases"/>
    <property type="match status" value="1"/>
</dbReference>
<evidence type="ECO:0000259" key="7">
    <source>
        <dbReference type="PROSITE" id="PS50045"/>
    </source>
</evidence>
<dbReference type="AlphaFoldDB" id="A0A975B3Q3"/>
<dbReference type="Gene3D" id="1.10.10.60">
    <property type="entry name" value="Homeodomain-like"/>
    <property type="match status" value="1"/>
</dbReference>
<evidence type="ECO:0000256" key="3">
    <source>
        <dbReference type="ARBA" id="ARBA00023015"/>
    </source>
</evidence>
<dbReference type="Pfam" id="PF13426">
    <property type="entry name" value="PAS_9"/>
    <property type="match status" value="1"/>
</dbReference>
<keyword evidence="3" id="KW-0805">Transcription regulation</keyword>
<dbReference type="KEGG" id="dli:dnl_04490"/>
<evidence type="ECO:0000256" key="4">
    <source>
        <dbReference type="ARBA" id="ARBA00023125"/>
    </source>
</evidence>
<dbReference type="InterPro" id="IPR035965">
    <property type="entry name" value="PAS-like_dom_sf"/>
</dbReference>
<dbReference type="GO" id="GO:0005524">
    <property type="term" value="F:ATP binding"/>
    <property type="evidence" value="ECO:0007669"/>
    <property type="project" value="UniProtKB-KW"/>
</dbReference>
<dbReference type="InterPro" id="IPR002078">
    <property type="entry name" value="Sigma_54_int"/>
</dbReference>
<keyword evidence="4" id="KW-0238">DNA-binding</keyword>
<dbReference type="Gene3D" id="3.30.450.20">
    <property type="entry name" value="PAS domain"/>
    <property type="match status" value="1"/>
</dbReference>
<dbReference type="InterPro" id="IPR003593">
    <property type="entry name" value="AAA+_ATPase"/>
</dbReference>
<dbReference type="PROSITE" id="PS00675">
    <property type="entry name" value="SIGMA54_INTERACT_1"/>
    <property type="match status" value="1"/>
</dbReference>
<evidence type="ECO:0000256" key="6">
    <source>
        <dbReference type="ARBA" id="ARBA00023163"/>
    </source>
</evidence>
<name>A0A975B3Q3_9BACT</name>
<dbReference type="InterPro" id="IPR058031">
    <property type="entry name" value="AAA_lid_NorR"/>
</dbReference>
<dbReference type="GO" id="GO:0006355">
    <property type="term" value="P:regulation of DNA-templated transcription"/>
    <property type="evidence" value="ECO:0007669"/>
    <property type="project" value="InterPro"/>
</dbReference>
<dbReference type="SUPFAM" id="SSF55785">
    <property type="entry name" value="PYP-like sensor domain (PAS domain)"/>
    <property type="match status" value="1"/>
</dbReference>